<dbReference type="GO" id="GO:0006355">
    <property type="term" value="P:regulation of DNA-templated transcription"/>
    <property type="evidence" value="ECO:0007669"/>
    <property type="project" value="InterPro"/>
</dbReference>
<keyword evidence="1" id="KW-0805">Transcription regulation</keyword>
<dbReference type="STRING" id="29655.A0A0K9PGU4"/>
<dbReference type="InterPro" id="IPR036093">
    <property type="entry name" value="NAC_dom_sf"/>
</dbReference>
<evidence type="ECO:0000256" key="2">
    <source>
        <dbReference type="ARBA" id="ARBA00023125"/>
    </source>
</evidence>
<feature type="compositionally biased region" description="Polar residues" evidence="5">
    <location>
        <begin position="254"/>
        <end position="266"/>
    </location>
</feature>
<keyword evidence="8" id="KW-1185">Reference proteome</keyword>
<dbReference type="Gene3D" id="2.170.150.80">
    <property type="entry name" value="NAC domain"/>
    <property type="match status" value="1"/>
</dbReference>
<comment type="caution">
    <text evidence="7">The sequence shown here is derived from an EMBL/GenBank/DDBJ whole genome shotgun (WGS) entry which is preliminary data.</text>
</comment>
<dbReference type="Pfam" id="PF02365">
    <property type="entry name" value="NAM"/>
    <property type="match status" value="1"/>
</dbReference>
<protein>
    <submittedName>
        <fullName evidence="7">NAC domain-containing protein 3</fullName>
    </submittedName>
</protein>
<dbReference type="AlphaFoldDB" id="A0A0K9PGU4"/>
<dbReference type="InterPro" id="IPR003441">
    <property type="entry name" value="NAC-dom"/>
</dbReference>
<dbReference type="Proteomes" id="UP000036987">
    <property type="component" value="Unassembled WGS sequence"/>
</dbReference>
<evidence type="ECO:0000256" key="5">
    <source>
        <dbReference type="SAM" id="MobiDB-lite"/>
    </source>
</evidence>
<organism evidence="7 8">
    <name type="scientific">Zostera marina</name>
    <name type="common">Eelgrass</name>
    <dbReference type="NCBI Taxonomy" id="29655"/>
    <lineage>
        <taxon>Eukaryota</taxon>
        <taxon>Viridiplantae</taxon>
        <taxon>Streptophyta</taxon>
        <taxon>Embryophyta</taxon>
        <taxon>Tracheophyta</taxon>
        <taxon>Spermatophyta</taxon>
        <taxon>Magnoliopsida</taxon>
        <taxon>Liliopsida</taxon>
        <taxon>Zosteraceae</taxon>
        <taxon>Zostera</taxon>
    </lineage>
</organism>
<dbReference type="EMBL" id="LFYR01000861">
    <property type="protein sequence ID" value="KMZ68166.1"/>
    <property type="molecule type" value="Genomic_DNA"/>
</dbReference>
<dbReference type="OrthoDB" id="1424968at2759"/>
<dbReference type="SUPFAM" id="SSF101941">
    <property type="entry name" value="NAC domain"/>
    <property type="match status" value="1"/>
</dbReference>
<dbReference type="PANTHER" id="PTHR31744:SF219">
    <property type="entry name" value="NAC DOMAIN-CONTAINING PROTEIN 4"/>
    <property type="match status" value="1"/>
</dbReference>
<proteinExistence type="predicted"/>
<evidence type="ECO:0000313" key="8">
    <source>
        <dbReference type="Proteomes" id="UP000036987"/>
    </source>
</evidence>
<evidence type="ECO:0000256" key="1">
    <source>
        <dbReference type="ARBA" id="ARBA00023015"/>
    </source>
</evidence>
<feature type="region of interest" description="Disordered" evidence="5">
    <location>
        <begin position="254"/>
        <end position="280"/>
    </location>
</feature>
<dbReference type="FunFam" id="2.170.150.80:FF:000006">
    <property type="entry name" value="NAC domain-containing protein 100-like"/>
    <property type="match status" value="1"/>
</dbReference>
<feature type="domain" description="NAC" evidence="6">
    <location>
        <begin position="7"/>
        <end position="164"/>
    </location>
</feature>
<dbReference type="PANTHER" id="PTHR31744">
    <property type="entry name" value="PROTEIN CUP-SHAPED COTYLEDON 2-RELATED"/>
    <property type="match status" value="1"/>
</dbReference>
<dbReference type="GO" id="GO:0003677">
    <property type="term" value="F:DNA binding"/>
    <property type="evidence" value="ECO:0007669"/>
    <property type="project" value="UniProtKB-KW"/>
</dbReference>
<evidence type="ECO:0000259" key="6">
    <source>
        <dbReference type="PROSITE" id="PS51005"/>
    </source>
</evidence>
<feature type="compositionally biased region" description="Basic and acidic residues" evidence="5">
    <location>
        <begin position="267"/>
        <end position="276"/>
    </location>
</feature>
<dbReference type="PROSITE" id="PS51005">
    <property type="entry name" value="NAC"/>
    <property type="match status" value="1"/>
</dbReference>
<dbReference type="OMA" id="EYRMEST"/>
<sequence>MEQHMDLPPGFRFHPTDEELVTHYLSNKVSDDRFVCRAVGDVDLNKCEPWDLPWRAKMGEKEWYFFCVRDRKYPTGSRTNRATEAGYWKATGKDKEIYRGRSLVGMKKTLVFYGGRAPRGEKTNWVMHEYRMESTTTISSSSYNNLHKPLKLNCEWVLCRVFQKSTSMAGGGKKTYGNELGFCQNSVNLSGVATPAVIAQQNIPCFSNSSTEHFDTNRLFSTPDPSSIHMIFSGGCKVERDVVTVSQETGVTSDANPEISSVFSSHETGKQRRIDSGDGEILPSNPAPEMTLDDCYFWNY</sequence>
<gene>
    <name evidence="7" type="ORF">ZOSMA_248G00050</name>
</gene>
<name>A0A0K9PGU4_ZOSMR</name>
<accession>A0A0K9PGU4</accession>
<keyword evidence="2" id="KW-0238">DNA-binding</keyword>
<reference evidence="8" key="1">
    <citation type="journal article" date="2016" name="Nature">
        <title>The genome of the seagrass Zostera marina reveals angiosperm adaptation to the sea.</title>
        <authorList>
            <person name="Olsen J.L."/>
            <person name="Rouze P."/>
            <person name="Verhelst B."/>
            <person name="Lin Y.-C."/>
            <person name="Bayer T."/>
            <person name="Collen J."/>
            <person name="Dattolo E."/>
            <person name="De Paoli E."/>
            <person name="Dittami S."/>
            <person name="Maumus F."/>
            <person name="Michel G."/>
            <person name="Kersting A."/>
            <person name="Lauritano C."/>
            <person name="Lohaus R."/>
            <person name="Toepel M."/>
            <person name="Tonon T."/>
            <person name="Vanneste K."/>
            <person name="Amirebrahimi M."/>
            <person name="Brakel J."/>
            <person name="Bostroem C."/>
            <person name="Chovatia M."/>
            <person name="Grimwood J."/>
            <person name="Jenkins J.W."/>
            <person name="Jueterbock A."/>
            <person name="Mraz A."/>
            <person name="Stam W.T."/>
            <person name="Tice H."/>
            <person name="Bornberg-Bauer E."/>
            <person name="Green P.J."/>
            <person name="Pearson G.A."/>
            <person name="Procaccini G."/>
            <person name="Duarte C.M."/>
            <person name="Schmutz J."/>
            <person name="Reusch T.B.H."/>
            <person name="Van de Peer Y."/>
        </authorList>
    </citation>
    <scope>NUCLEOTIDE SEQUENCE [LARGE SCALE GENOMIC DNA]</scope>
    <source>
        <strain evidence="8">cv. Finnish</strain>
    </source>
</reference>
<keyword evidence="4" id="KW-0539">Nucleus</keyword>
<evidence type="ECO:0000313" key="7">
    <source>
        <dbReference type="EMBL" id="KMZ68166.1"/>
    </source>
</evidence>
<keyword evidence="3" id="KW-0804">Transcription</keyword>
<evidence type="ECO:0000256" key="4">
    <source>
        <dbReference type="ARBA" id="ARBA00023242"/>
    </source>
</evidence>
<evidence type="ECO:0000256" key="3">
    <source>
        <dbReference type="ARBA" id="ARBA00023163"/>
    </source>
</evidence>